<accession>A0A918KMA0</accession>
<reference evidence="1" key="2">
    <citation type="submission" date="2020-09" db="EMBL/GenBank/DDBJ databases">
        <authorList>
            <person name="Sun Q."/>
            <person name="Kim S."/>
        </authorList>
    </citation>
    <scope>NUCLEOTIDE SEQUENCE</scope>
    <source>
        <strain evidence="1">KCTC 22169</strain>
    </source>
</reference>
<evidence type="ECO:0008006" key="3">
    <source>
        <dbReference type="Google" id="ProtNLM"/>
    </source>
</evidence>
<proteinExistence type="predicted"/>
<evidence type="ECO:0000313" key="2">
    <source>
        <dbReference type="Proteomes" id="UP000626148"/>
    </source>
</evidence>
<name>A0A918KMA0_9GAMM</name>
<comment type="caution">
    <text evidence="1">The sequence shown here is derived from an EMBL/GenBank/DDBJ whole genome shotgun (WGS) entry which is preliminary data.</text>
</comment>
<dbReference type="RefSeq" id="WP_189612270.1">
    <property type="nucleotide sequence ID" value="NZ_BMXR01000012.1"/>
</dbReference>
<organism evidence="1 2">
    <name type="scientific">Saccharospirillum salsuginis</name>
    <dbReference type="NCBI Taxonomy" id="418750"/>
    <lineage>
        <taxon>Bacteria</taxon>
        <taxon>Pseudomonadati</taxon>
        <taxon>Pseudomonadota</taxon>
        <taxon>Gammaproteobacteria</taxon>
        <taxon>Oceanospirillales</taxon>
        <taxon>Saccharospirillaceae</taxon>
        <taxon>Saccharospirillum</taxon>
    </lineage>
</organism>
<dbReference type="AlphaFoldDB" id="A0A918KMA0"/>
<protein>
    <recommendedName>
        <fullName evidence="3">DUF4287 domain-containing protein</fullName>
    </recommendedName>
</protein>
<dbReference type="Proteomes" id="UP000626148">
    <property type="component" value="Unassembled WGS sequence"/>
</dbReference>
<sequence length="178" mass="20020">MASQTISTDAIAKATGIAWDDWLAWLQEHNAKELPHKDIAETIRQRGDVSGWWAQTVTVAYEQHIGRRVPGQDCDGQFQVAVSKTLPGSMDEALARWSRHMDGVEALSDIPISRGPDTSETEKWRYWRCGLADGSRVNVHIHQKAPDKAALGVQHEKLESPEQVEHWRGFWKACVKGL</sequence>
<dbReference type="EMBL" id="BMXR01000012">
    <property type="protein sequence ID" value="GGX69212.1"/>
    <property type="molecule type" value="Genomic_DNA"/>
</dbReference>
<reference evidence="1" key="1">
    <citation type="journal article" date="2014" name="Int. J. Syst. Evol. Microbiol.">
        <title>Complete genome sequence of Corynebacterium casei LMG S-19264T (=DSM 44701T), isolated from a smear-ripened cheese.</title>
        <authorList>
            <consortium name="US DOE Joint Genome Institute (JGI-PGF)"/>
            <person name="Walter F."/>
            <person name="Albersmeier A."/>
            <person name="Kalinowski J."/>
            <person name="Ruckert C."/>
        </authorList>
    </citation>
    <scope>NUCLEOTIDE SEQUENCE</scope>
    <source>
        <strain evidence="1">KCTC 22169</strain>
    </source>
</reference>
<gene>
    <name evidence="1" type="ORF">GCM10007392_41170</name>
</gene>
<keyword evidence="2" id="KW-1185">Reference proteome</keyword>
<evidence type="ECO:0000313" key="1">
    <source>
        <dbReference type="EMBL" id="GGX69212.1"/>
    </source>
</evidence>